<comment type="caution">
    <text evidence="3">The sequence shown here is derived from an EMBL/GenBank/DDBJ whole genome shotgun (WGS) entry which is preliminary data.</text>
</comment>
<protein>
    <recommendedName>
        <fullName evidence="2">Nephrocystin 3-like N-terminal domain-containing protein</fullName>
    </recommendedName>
</protein>
<dbReference type="GeneID" id="62153645"/>
<proteinExistence type="predicted"/>
<keyword evidence="1" id="KW-0677">Repeat</keyword>
<organism evidence="3 4">
    <name type="scientific">Botrytis byssoidea</name>
    <dbReference type="NCBI Taxonomy" id="139641"/>
    <lineage>
        <taxon>Eukaryota</taxon>
        <taxon>Fungi</taxon>
        <taxon>Dikarya</taxon>
        <taxon>Ascomycota</taxon>
        <taxon>Pezizomycotina</taxon>
        <taxon>Leotiomycetes</taxon>
        <taxon>Helotiales</taxon>
        <taxon>Sclerotiniaceae</taxon>
        <taxon>Botrytis</taxon>
    </lineage>
</organism>
<dbReference type="AlphaFoldDB" id="A0A9P5LPA0"/>
<feature type="domain" description="Nephrocystin 3-like N-terminal" evidence="2">
    <location>
        <begin position="4"/>
        <end position="125"/>
    </location>
</feature>
<dbReference type="Gene3D" id="1.25.40.20">
    <property type="entry name" value="Ankyrin repeat-containing domain"/>
    <property type="match status" value="1"/>
</dbReference>
<dbReference type="SUPFAM" id="SSF48403">
    <property type="entry name" value="Ankyrin repeat"/>
    <property type="match status" value="1"/>
</dbReference>
<accession>A0A9P5LPA0</accession>
<keyword evidence="4" id="KW-1185">Reference proteome</keyword>
<dbReference type="PANTHER" id="PTHR10039:SF16">
    <property type="entry name" value="GPI INOSITOL-DEACYLASE"/>
    <property type="match status" value="1"/>
</dbReference>
<dbReference type="Proteomes" id="UP000710849">
    <property type="component" value="Unassembled WGS sequence"/>
</dbReference>
<sequence>MTDHCANNFDCFIAYYYFSFNETEKQNANNLLRSILVQLLVKYDAALDGALAIYKDIQFTIPQLETLKAMLKAALMMPGTFYLILDAVDECPRGYEQGNRQVVCKLLREVSSWAYKSLHLFMTSRKEADIKEIIDEIPKVSTFLIRNEHVNSDTRQYVKKQLENDTKLRKWSPEIKTEIEMTLGDSANGMFLWVTCQLDALKRCPTPAMLRKTLKSLPRTLHATYDRMLSNIHEDYTDIVVAALKWLVICREKVTIHELAEAVAAGIDSKSSFDVDNRFENPDELLDILGSLVTLNKDDGRHNEFQDELMHDLCRVTDTYYREYVQLSHFSVREYLISSHLNVTYMNGFGEPSLHLFALECCLNYINGFTAKNIHGIIWTYPFSHWLSHARGCSYQNGMETARYIVQYLDSYHWREAWFGQEGCKDSFRFVGSNFKWENRNDLGTTIYYASFFELKHVERLLIDEYNATADVPLELGKCPPLSVAIHFENVAHVRHYINVPRNISKTYDRVQNVLELAKKKGSSFIFLVLIEIIRFIGERFFGGTSKILDFIQLITNKWDLILEDDFRFWWKPFSYALLQSVQEPLALVVRSELEIASEWPLKLVGSTSLRDLIPETESVLLALAISMDSMERFQLLLNYIQAFNCPQYRTLSALVAFAQCDKEAKLRFLVDRAATLGLTKAEIFHEVMEEVFMRKDEVVLKLLLGLGMHPDLPYDAPKSLQTVIQLWSTFEQKNATESLLQKAVYRRWRAGISLLIAGGADLNYCVMDPFDITSLASYSPLKILVAGMKDPALRSDSSEDSSENDHLIEELLVTGGARIFEYDRKVFSDGSTDGGIFEGSDIEMDE</sequence>
<dbReference type="RefSeq" id="XP_038728618.1">
    <property type="nucleotide sequence ID" value="XM_038880572.1"/>
</dbReference>
<gene>
    <name evidence="3" type="ORF">EAE97_010057</name>
</gene>
<evidence type="ECO:0000313" key="4">
    <source>
        <dbReference type="Proteomes" id="UP000710849"/>
    </source>
</evidence>
<reference evidence="3 4" key="1">
    <citation type="journal article" date="2020" name="Genome Biol. Evol.">
        <title>Comparative genomics of Sclerotiniaceae.</title>
        <authorList>
            <person name="Valero Jimenez C.A."/>
            <person name="Steentjes M."/>
            <person name="Scholten O.E."/>
            <person name="Van Kan J.A.L."/>
        </authorList>
    </citation>
    <scope>NUCLEOTIDE SEQUENCE [LARGE SCALE GENOMIC DNA]</scope>
    <source>
        <strain evidence="3 4">MUCL 94</strain>
    </source>
</reference>
<evidence type="ECO:0000256" key="1">
    <source>
        <dbReference type="ARBA" id="ARBA00022737"/>
    </source>
</evidence>
<evidence type="ECO:0000259" key="2">
    <source>
        <dbReference type="Pfam" id="PF24883"/>
    </source>
</evidence>
<dbReference type="InterPro" id="IPR056884">
    <property type="entry name" value="NPHP3-like_N"/>
</dbReference>
<evidence type="ECO:0000313" key="3">
    <source>
        <dbReference type="EMBL" id="KAF7927382.1"/>
    </source>
</evidence>
<dbReference type="EMBL" id="RCSW01000025">
    <property type="protein sequence ID" value="KAF7927382.1"/>
    <property type="molecule type" value="Genomic_DNA"/>
</dbReference>
<name>A0A9P5LPA0_9HELO</name>
<dbReference type="PANTHER" id="PTHR10039">
    <property type="entry name" value="AMELOGENIN"/>
    <property type="match status" value="1"/>
</dbReference>
<dbReference type="InterPro" id="IPR036770">
    <property type="entry name" value="Ankyrin_rpt-contain_sf"/>
</dbReference>
<dbReference type="Pfam" id="PF24883">
    <property type="entry name" value="NPHP3_N"/>
    <property type="match status" value="1"/>
</dbReference>